<dbReference type="Proteomes" id="UP000218334">
    <property type="component" value="Unassembled WGS sequence"/>
</dbReference>
<sequence length="131" mass="15331">MSTEPTTNIKSTKANKPITFFLSWRYDISIPFTRIQIAWLEAILPDYEQAVVESHLDQWLDAVFFSCWFARWPENPYQLVRGAEEKDTVAHKRALVQILTMKLETRWSGAIPNTFDSDLKRVMAALDWLHD</sequence>
<organism evidence="1 2">
    <name type="scientific">Armillaria solidipes</name>
    <dbReference type="NCBI Taxonomy" id="1076256"/>
    <lineage>
        <taxon>Eukaryota</taxon>
        <taxon>Fungi</taxon>
        <taxon>Dikarya</taxon>
        <taxon>Basidiomycota</taxon>
        <taxon>Agaricomycotina</taxon>
        <taxon>Agaricomycetes</taxon>
        <taxon>Agaricomycetidae</taxon>
        <taxon>Agaricales</taxon>
        <taxon>Marasmiineae</taxon>
        <taxon>Physalacriaceae</taxon>
        <taxon>Armillaria</taxon>
    </lineage>
</organism>
<dbReference type="EMBL" id="KZ293487">
    <property type="protein sequence ID" value="PBK60374.1"/>
    <property type="molecule type" value="Genomic_DNA"/>
</dbReference>
<protein>
    <submittedName>
        <fullName evidence="1">Uncharacterized protein</fullName>
    </submittedName>
</protein>
<evidence type="ECO:0000313" key="1">
    <source>
        <dbReference type="EMBL" id="PBK60374.1"/>
    </source>
</evidence>
<gene>
    <name evidence="1" type="ORF">ARMSODRAFT_1026562</name>
</gene>
<dbReference type="AlphaFoldDB" id="A0A2H3AUG9"/>
<reference evidence="2" key="1">
    <citation type="journal article" date="2017" name="Nat. Ecol. Evol.">
        <title>Genome expansion and lineage-specific genetic innovations in the forest pathogenic fungi Armillaria.</title>
        <authorList>
            <person name="Sipos G."/>
            <person name="Prasanna A.N."/>
            <person name="Walter M.C."/>
            <person name="O'Connor E."/>
            <person name="Balint B."/>
            <person name="Krizsan K."/>
            <person name="Kiss B."/>
            <person name="Hess J."/>
            <person name="Varga T."/>
            <person name="Slot J."/>
            <person name="Riley R."/>
            <person name="Boka B."/>
            <person name="Rigling D."/>
            <person name="Barry K."/>
            <person name="Lee J."/>
            <person name="Mihaltcheva S."/>
            <person name="LaButti K."/>
            <person name="Lipzen A."/>
            <person name="Waldron R."/>
            <person name="Moloney N.M."/>
            <person name="Sperisen C."/>
            <person name="Kredics L."/>
            <person name="Vagvoelgyi C."/>
            <person name="Patrignani A."/>
            <person name="Fitzpatrick D."/>
            <person name="Nagy I."/>
            <person name="Doyle S."/>
            <person name="Anderson J.B."/>
            <person name="Grigoriev I.V."/>
            <person name="Gueldener U."/>
            <person name="Muensterkoetter M."/>
            <person name="Nagy L.G."/>
        </authorList>
    </citation>
    <scope>NUCLEOTIDE SEQUENCE [LARGE SCALE GENOMIC DNA]</scope>
    <source>
        <strain evidence="2">28-4</strain>
    </source>
</reference>
<keyword evidence="2" id="KW-1185">Reference proteome</keyword>
<accession>A0A2H3AUG9</accession>
<evidence type="ECO:0000313" key="2">
    <source>
        <dbReference type="Proteomes" id="UP000218334"/>
    </source>
</evidence>
<name>A0A2H3AUG9_9AGAR</name>
<proteinExistence type="predicted"/>